<keyword evidence="1" id="KW-0732">Signal</keyword>
<proteinExistence type="predicted"/>
<gene>
    <name evidence="2" type="ORF">ACFSR9_09050</name>
</gene>
<organism evidence="2 3">
    <name type="scientific">Deinococcus taklimakanensis</name>
    <dbReference type="NCBI Taxonomy" id="536443"/>
    <lineage>
        <taxon>Bacteria</taxon>
        <taxon>Thermotogati</taxon>
        <taxon>Deinococcota</taxon>
        <taxon>Deinococci</taxon>
        <taxon>Deinococcales</taxon>
        <taxon>Deinococcaceae</taxon>
        <taxon>Deinococcus</taxon>
    </lineage>
</organism>
<keyword evidence="3" id="KW-1185">Reference proteome</keyword>
<evidence type="ECO:0000256" key="1">
    <source>
        <dbReference type="SAM" id="SignalP"/>
    </source>
</evidence>
<comment type="caution">
    <text evidence="2">The sequence shown here is derived from an EMBL/GenBank/DDBJ whole genome shotgun (WGS) entry which is preliminary data.</text>
</comment>
<evidence type="ECO:0008006" key="4">
    <source>
        <dbReference type="Google" id="ProtNLM"/>
    </source>
</evidence>
<dbReference type="RefSeq" id="WP_386845076.1">
    <property type="nucleotide sequence ID" value="NZ_JBHUMK010000037.1"/>
</dbReference>
<evidence type="ECO:0000313" key="3">
    <source>
        <dbReference type="Proteomes" id="UP001597475"/>
    </source>
</evidence>
<reference evidence="3" key="1">
    <citation type="journal article" date="2019" name="Int. J. Syst. Evol. Microbiol.">
        <title>The Global Catalogue of Microorganisms (GCM) 10K type strain sequencing project: providing services to taxonomists for standard genome sequencing and annotation.</title>
        <authorList>
            <consortium name="The Broad Institute Genomics Platform"/>
            <consortium name="The Broad Institute Genome Sequencing Center for Infectious Disease"/>
            <person name="Wu L."/>
            <person name="Ma J."/>
        </authorList>
    </citation>
    <scope>NUCLEOTIDE SEQUENCE [LARGE SCALE GENOMIC DNA]</scope>
    <source>
        <strain evidence="3">KCTC 33842</strain>
    </source>
</reference>
<feature type="chain" id="PRO_5045851803" description="Lipoprotein" evidence="1">
    <location>
        <begin position="22"/>
        <end position="130"/>
    </location>
</feature>
<name>A0ABW5P2V1_9DEIO</name>
<evidence type="ECO:0000313" key="2">
    <source>
        <dbReference type="EMBL" id="MFD2609584.1"/>
    </source>
</evidence>
<dbReference type="Proteomes" id="UP001597475">
    <property type="component" value="Unassembled WGS sequence"/>
</dbReference>
<accession>A0ABW5P2V1</accession>
<dbReference type="EMBL" id="JBHUMK010000037">
    <property type="protein sequence ID" value="MFD2609584.1"/>
    <property type="molecule type" value="Genomic_DNA"/>
</dbReference>
<feature type="signal peptide" evidence="1">
    <location>
        <begin position="1"/>
        <end position="21"/>
    </location>
</feature>
<sequence>MRPAVALALLALLVGCKPAPAAGPSITLHSSLLGADVPGARPTGPDAAAYERRLTAHAAQFGQACAGTPEVMLSHAPDVLIDDLQVLTGTLWTPIGQRSGVWTVQSIPPLVIAQQGSAVMVCAQAAQQSA</sequence>
<protein>
    <recommendedName>
        <fullName evidence="4">Lipoprotein</fullName>
    </recommendedName>
</protein>
<dbReference type="PROSITE" id="PS51257">
    <property type="entry name" value="PROKAR_LIPOPROTEIN"/>
    <property type="match status" value="1"/>
</dbReference>